<evidence type="ECO:0000313" key="2">
    <source>
        <dbReference type="EMBL" id="PZM10783.1"/>
    </source>
</evidence>
<evidence type="ECO:0000313" key="3">
    <source>
        <dbReference type="Proteomes" id="UP000248925"/>
    </source>
</evidence>
<evidence type="ECO:0000256" key="1">
    <source>
        <dbReference type="SAM" id="Phobius"/>
    </source>
</evidence>
<dbReference type="AlphaFoldDB" id="A0A2W4EGC8"/>
<keyword evidence="3" id="KW-1185">Reference proteome</keyword>
<name>A0A2W4EGC8_9HYPH</name>
<evidence type="ECO:0008006" key="4">
    <source>
        <dbReference type="Google" id="ProtNLM"/>
    </source>
</evidence>
<dbReference type="OrthoDB" id="7959514at2"/>
<organism evidence="2 3">
    <name type="scientific">Rhizobium tubonense</name>
    <dbReference type="NCBI Taxonomy" id="484088"/>
    <lineage>
        <taxon>Bacteria</taxon>
        <taxon>Pseudomonadati</taxon>
        <taxon>Pseudomonadota</taxon>
        <taxon>Alphaproteobacteria</taxon>
        <taxon>Hyphomicrobiales</taxon>
        <taxon>Rhizobiaceae</taxon>
        <taxon>Rhizobium/Agrobacterium group</taxon>
        <taxon>Rhizobium</taxon>
    </lineage>
</organism>
<comment type="caution">
    <text evidence="2">The sequence shown here is derived from an EMBL/GenBank/DDBJ whole genome shotgun (WGS) entry which is preliminary data.</text>
</comment>
<dbReference type="RefSeq" id="WP_111162449.1">
    <property type="nucleotide sequence ID" value="NZ_PCDP01000045.1"/>
</dbReference>
<dbReference type="EMBL" id="PCDP01000045">
    <property type="protein sequence ID" value="PZM10783.1"/>
    <property type="molecule type" value="Genomic_DNA"/>
</dbReference>
<accession>A0A2W4EGC8</accession>
<protein>
    <recommendedName>
        <fullName evidence="4">Transmembrane anchored protein</fullName>
    </recommendedName>
</protein>
<gene>
    <name evidence="2" type="ORF">CPY51_22365</name>
</gene>
<feature type="transmembrane region" description="Helical" evidence="1">
    <location>
        <begin position="20"/>
        <end position="40"/>
    </location>
</feature>
<sequence length="256" mass="27625">MAPPSPAATIHETPMISSGFVYRLTAAVAVLAVLTVGITIGGRSLGQRISLAGHTDSTREFTVTVGDDSVRLAANTIRFPSERADGPAERVDLYLTWPQMQGYSEADRLRFNDISQSSTLIFMQLTQSTMSRDMSGRMDPIYSHLIEGAPFAGPHGLTAHRLRADAGYGGEVLLTAPRAGKPDFVVRCLLPTASDKATSGDCQRDIKVGKDLSVLYRFSSTLLGDWDHIDAAIQTFVENRLDNSKPVGGRGLGTDR</sequence>
<reference evidence="2 3" key="1">
    <citation type="journal article" date="2018" name="Sci. Rep.">
        <title>Rhizobium tumorigenes sp. nov., a novel plant tumorigenic bacterium isolated from cane gall tumors on thornless blackberry.</title>
        <authorList>
            <person name="Kuzmanovi N."/>
            <person name="Smalla K."/>
            <person name="Gronow S."/>
            <person name="PuBawska J."/>
        </authorList>
    </citation>
    <scope>NUCLEOTIDE SEQUENCE [LARGE SCALE GENOMIC DNA]</scope>
    <source>
        <strain evidence="2 3">CCBAU 85046</strain>
    </source>
</reference>
<keyword evidence="1" id="KW-0812">Transmembrane</keyword>
<keyword evidence="1" id="KW-0472">Membrane</keyword>
<proteinExistence type="predicted"/>
<dbReference type="Proteomes" id="UP000248925">
    <property type="component" value="Unassembled WGS sequence"/>
</dbReference>
<keyword evidence="1" id="KW-1133">Transmembrane helix</keyword>